<dbReference type="EMBL" id="VSSQ01004834">
    <property type="protein sequence ID" value="MPM26820.1"/>
    <property type="molecule type" value="Genomic_DNA"/>
</dbReference>
<sequence>MAVVLVFFIKEYLFMIYDDFLKMLYYNKMVMIFVYYILAR</sequence>
<dbReference type="AlphaFoldDB" id="A0A644YEF2"/>
<proteinExistence type="predicted"/>
<feature type="transmembrane region" description="Helical" evidence="1">
    <location>
        <begin position="20"/>
        <end position="38"/>
    </location>
</feature>
<reference evidence="2" key="1">
    <citation type="submission" date="2019-08" db="EMBL/GenBank/DDBJ databases">
        <authorList>
            <person name="Kucharzyk K."/>
            <person name="Murdoch R.W."/>
            <person name="Higgins S."/>
            <person name="Loffler F."/>
        </authorList>
    </citation>
    <scope>NUCLEOTIDE SEQUENCE</scope>
</reference>
<evidence type="ECO:0000256" key="1">
    <source>
        <dbReference type="SAM" id="Phobius"/>
    </source>
</evidence>
<keyword evidence="1" id="KW-0812">Transmembrane</keyword>
<comment type="caution">
    <text evidence="2">The sequence shown here is derived from an EMBL/GenBank/DDBJ whole genome shotgun (WGS) entry which is preliminary data.</text>
</comment>
<organism evidence="2">
    <name type="scientific">bioreactor metagenome</name>
    <dbReference type="NCBI Taxonomy" id="1076179"/>
    <lineage>
        <taxon>unclassified sequences</taxon>
        <taxon>metagenomes</taxon>
        <taxon>ecological metagenomes</taxon>
    </lineage>
</organism>
<evidence type="ECO:0000313" key="2">
    <source>
        <dbReference type="EMBL" id="MPM26820.1"/>
    </source>
</evidence>
<name>A0A644YEF2_9ZZZZ</name>
<keyword evidence="1" id="KW-1133">Transmembrane helix</keyword>
<keyword evidence="1" id="KW-0472">Membrane</keyword>
<gene>
    <name evidence="2" type="ORF">SDC9_73325</name>
</gene>
<protein>
    <submittedName>
        <fullName evidence="2">Uncharacterized protein</fullName>
    </submittedName>
</protein>
<accession>A0A644YEF2</accession>